<evidence type="ECO:0000313" key="3">
    <source>
        <dbReference type="Proteomes" id="UP001567538"/>
    </source>
</evidence>
<proteinExistence type="predicted"/>
<dbReference type="AlphaFoldDB" id="A0ABD1GB42"/>
<feature type="region of interest" description="Disordered" evidence="1">
    <location>
        <begin position="55"/>
        <end position="79"/>
    </location>
</feature>
<dbReference type="Proteomes" id="UP001567538">
    <property type="component" value="Unassembled WGS sequence"/>
</dbReference>
<sequence>MTESQKPYQKGDQPEVDVAVVPNLDDNNESNYAVDLDTWNLLRQVKGLVIQNRVNVSKSQRRRNKASSGEGMSEKVDAG</sequence>
<protein>
    <submittedName>
        <fullName evidence="2">Uncharacterized protein</fullName>
    </submittedName>
</protein>
<organism evidence="2 3">
    <name type="scientific">Salvia divinorum</name>
    <name type="common">Maria pastora</name>
    <name type="synonym">Diviner's sage</name>
    <dbReference type="NCBI Taxonomy" id="28513"/>
    <lineage>
        <taxon>Eukaryota</taxon>
        <taxon>Viridiplantae</taxon>
        <taxon>Streptophyta</taxon>
        <taxon>Embryophyta</taxon>
        <taxon>Tracheophyta</taxon>
        <taxon>Spermatophyta</taxon>
        <taxon>Magnoliopsida</taxon>
        <taxon>eudicotyledons</taxon>
        <taxon>Gunneridae</taxon>
        <taxon>Pentapetalae</taxon>
        <taxon>asterids</taxon>
        <taxon>lamiids</taxon>
        <taxon>Lamiales</taxon>
        <taxon>Lamiaceae</taxon>
        <taxon>Nepetoideae</taxon>
        <taxon>Mentheae</taxon>
        <taxon>Salviinae</taxon>
        <taxon>Salvia</taxon>
        <taxon>Salvia subgen. Calosphace</taxon>
    </lineage>
</organism>
<dbReference type="EMBL" id="JBEAFC010000009">
    <property type="protein sequence ID" value="KAL1541274.1"/>
    <property type="molecule type" value="Genomic_DNA"/>
</dbReference>
<keyword evidence="3" id="KW-1185">Reference proteome</keyword>
<accession>A0ABD1GB42</accession>
<reference evidence="2 3" key="1">
    <citation type="submission" date="2024-06" db="EMBL/GenBank/DDBJ databases">
        <title>A chromosome level genome sequence of Diviner's sage (Salvia divinorum).</title>
        <authorList>
            <person name="Ford S.A."/>
            <person name="Ro D.-K."/>
            <person name="Ness R.W."/>
            <person name="Phillips M.A."/>
        </authorList>
    </citation>
    <scope>NUCLEOTIDE SEQUENCE [LARGE SCALE GENOMIC DNA]</scope>
    <source>
        <strain evidence="2">SAF-2024a</strain>
        <tissue evidence="2">Leaf</tissue>
    </source>
</reference>
<evidence type="ECO:0000313" key="2">
    <source>
        <dbReference type="EMBL" id="KAL1541274.1"/>
    </source>
</evidence>
<name>A0ABD1GB42_SALDI</name>
<gene>
    <name evidence="2" type="ORF">AAHA92_25518</name>
</gene>
<comment type="caution">
    <text evidence="2">The sequence shown here is derived from an EMBL/GenBank/DDBJ whole genome shotgun (WGS) entry which is preliminary data.</text>
</comment>
<evidence type="ECO:0000256" key="1">
    <source>
        <dbReference type="SAM" id="MobiDB-lite"/>
    </source>
</evidence>